<feature type="domain" description="DhaL" evidence="10">
    <location>
        <begin position="7"/>
        <end position="206"/>
    </location>
</feature>
<feature type="coiled-coil region" evidence="9">
    <location>
        <begin position="6"/>
        <end position="33"/>
    </location>
</feature>
<dbReference type="Proteomes" id="UP000199476">
    <property type="component" value="Unassembled WGS sequence"/>
</dbReference>
<dbReference type="InterPro" id="IPR050861">
    <property type="entry name" value="Dihydroxyacetone_Kinase"/>
</dbReference>
<dbReference type="FunFam" id="1.25.40.340:FF:000002">
    <property type="entry name" value="Dihydroxyacetone kinase, L subunit"/>
    <property type="match status" value="1"/>
</dbReference>
<keyword evidence="5 11" id="KW-0418">Kinase</keyword>
<evidence type="ECO:0000256" key="5">
    <source>
        <dbReference type="ARBA" id="ARBA00022777"/>
    </source>
</evidence>
<dbReference type="STRING" id="321763.SAMN04488692_1464"/>
<evidence type="ECO:0000256" key="8">
    <source>
        <dbReference type="ARBA" id="ARBA00055771"/>
    </source>
</evidence>
<dbReference type="PANTHER" id="PTHR28629">
    <property type="entry name" value="TRIOKINASE/FMN CYCLASE"/>
    <property type="match status" value="1"/>
</dbReference>
<keyword evidence="4" id="KW-0808">Transferase</keyword>
<sequence>MQYIDIEDLVELSKFLEKEMKNKKNELNELDGKIGDGDLGITMVNFFKGINEFADDYRGNDIGEFLIKGGISANNKASSTMGTLLSSALMEAGKQVKGKDNIDIEDFSMMIEAGINNISEKGGAEPGDKTLLDVLIPINNVIKNSINKSPKPNIIDEVLKTAEENAERTKNMIAQHGRAAYYKEKSKGKIDPGAKAVVFLVEGIKKYINDSPPN</sequence>
<comment type="pathway">
    <text evidence="2">Polyol metabolism; glycerol degradation.</text>
</comment>
<dbReference type="Pfam" id="PF02734">
    <property type="entry name" value="Dak2"/>
    <property type="match status" value="1"/>
</dbReference>
<evidence type="ECO:0000256" key="2">
    <source>
        <dbReference type="ARBA" id="ARBA00004745"/>
    </source>
</evidence>
<dbReference type="InterPro" id="IPR004007">
    <property type="entry name" value="DhaL_dom"/>
</dbReference>
<evidence type="ECO:0000256" key="6">
    <source>
        <dbReference type="ARBA" id="ARBA00022798"/>
    </source>
</evidence>
<organism evidence="11 12">
    <name type="scientific">Halarsenatibacter silvermanii</name>
    <dbReference type="NCBI Taxonomy" id="321763"/>
    <lineage>
        <taxon>Bacteria</taxon>
        <taxon>Bacillati</taxon>
        <taxon>Bacillota</taxon>
        <taxon>Clostridia</taxon>
        <taxon>Halanaerobiales</taxon>
        <taxon>Halarsenatibacteraceae</taxon>
        <taxon>Halarsenatibacter</taxon>
    </lineage>
</organism>
<dbReference type="GO" id="GO:0005829">
    <property type="term" value="C:cytosol"/>
    <property type="evidence" value="ECO:0007669"/>
    <property type="project" value="TreeGrafter"/>
</dbReference>
<comment type="catalytic activity">
    <reaction evidence="1">
        <text>dihydroxyacetone + phosphoenolpyruvate = dihydroxyacetone phosphate + pyruvate</text>
        <dbReference type="Rhea" id="RHEA:18381"/>
        <dbReference type="ChEBI" id="CHEBI:15361"/>
        <dbReference type="ChEBI" id="CHEBI:16016"/>
        <dbReference type="ChEBI" id="CHEBI:57642"/>
        <dbReference type="ChEBI" id="CHEBI:58702"/>
        <dbReference type="EC" id="2.7.1.121"/>
    </reaction>
</comment>
<dbReference type="PROSITE" id="PS51480">
    <property type="entry name" value="DHAL"/>
    <property type="match status" value="1"/>
</dbReference>
<dbReference type="InterPro" id="IPR036117">
    <property type="entry name" value="DhaL_dom_sf"/>
</dbReference>
<dbReference type="NCBIfam" id="TIGR02365">
    <property type="entry name" value="dha_L_ycgS"/>
    <property type="match status" value="1"/>
</dbReference>
<evidence type="ECO:0000313" key="11">
    <source>
        <dbReference type="EMBL" id="SDM50677.1"/>
    </source>
</evidence>
<evidence type="ECO:0000256" key="3">
    <source>
        <dbReference type="ARBA" id="ARBA00012095"/>
    </source>
</evidence>
<keyword evidence="12" id="KW-1185">Reference proteome</keyword>
<keyword evidence="6" id="KW-0319">Glycerol metabolism</keyword>
<dbReference type="GO" id="GO:0019563">
    <property type="term" value="P:glycerol catabolic process"/>
    <property type="evidence" value="ECO:0007669"/>
    <property type="project" value="TreeGrafter"/>
</dbReference>
<dbReference type="Gene3D" id="1.25.40.340">
    <property type="match status" value="1"/>
</dbReference>
<dbReference type="InterPro" id="IPR012737">
    <property type="entry name" value="DhaK_L_YcgS"/>
</dbReference>
<dbReference type="GO" id="GO:0004371">
    <property type="term" value="F:glycerone kinase activity"/>
    <property type="evidence" value="ECO:0007669"/>
    <property type="project" value="InterPro"/>
</dbReference>
<evidence type="ECO:0000256" key="1">
    <source>
        <dbReference type="ARBA" id="ARBA00001113"/>
    </source>
</evidence>
<evidence type="ECO:0000313" key="12">
    <source>
        <dbReference type="Proteomes" id="UP000199476"/>
    </source>
</evidence>
<keyword evidence="9" id="KW-0175">Coiled coil</keyword>
<dbReference type="EC" id="2.7.1.121" evidence="3"/>
<dbReference type="SUPFAM" id="SSF101473">
    <property type="entry name" value="DhaL-like"/>
    <property type="match status" value="1"/>
</dbReference>
<evidence type="ECO:0000256" key="7">
    <source>
        <dbReference type="ARBA" id="ARBA00046577"/>
    </source>
</evidence>
<dbReference type="PANTHER" id="PTHR28629:SF4">
    <property type="entry name" value="TRIOKINASE_FMN CYCLASE"/>
    <property type="match status" value="1"/>
</dbReference>
<reference evidence="11 12" key="1">
    <citation type="submission" date="2016-10" db="EMBL/GenBank/DDBJ databases">
        <authorList>
            <person name="de Groot N.N."/>
        </authorList>
    </citation>
    <scope>NUCLEOTIDE SEQUENCE [LARGE SCALE GENOMIC DNA]</scope>
    <source>
        <strain evidence="11 12">SLAS-1</strain>
    </source>
</reference>
<evidence type="ECO:0000259" key="10">
    <source>
        <dbReference type="PROSITE" id="PS51480"/>
    </source>
</evidence>
<dbReference type="GO" id="GO:0047324">
    <property type="term" value="F:phosphoenolpyruvate-glycerone phosphotransferase activity"/>
    <property type="evidence" value="ECO:0007669"/>
    <property type="project" value="UniProtKB-EC"/>
</dbReference>
<evidence type="ECO:0000256" key="9">
    <source>
        <dbReference type="SAM" id="Coils"/>
    </source>
</evidence>
<gene>
    <name evidence="11" type="ORF">SAMN04488692_1464</name>
</gene>
<comment type="subunit">
    <text evidence="7">Homodimer. The dihydroxyacetone kinase complex is composed of a homodimer of DhaM, a homodimer of DhaK and the subunit DhaL.</text>
</comment>
<comment type="function">
    <text evidence="8">ADP-binding subunit of the dihydroxyacetone kinase, which is responsible for the phosphoenolpyruvate (PEP)-dependent phosphorylation of dihydroxyacetone. DhaL-ADP is converted to DhaL-ATP via a phosphoryl group transfer from DhaM and transmits it to dihydroxyacetone binds to DhaK.</text>
</comment>
<dbReference type="SMART" id="SM01120">
    <property type="entry name" value="Dak2"/>
    <property type="match status" value="1"/>
</dbReference>
<dbReference type="OrthoDB" id="9800291at2"/>
<name>A0A1G9TSI8_9FIRM</name>
<proteinExistence type="predicted"/>
<accession>A0A1G9TSI8</accession>
<dbReference type="AlphaFoldDB" id="A0A1G9TSI8"/>
<evidence type="ECO:0000256" key="4">
    <source>
        <dbReference type="ARBA" id="ARBA00022679"/>
    </source>
</evidence>
<dbReference type="EMBL" id="FNGO01000046">
    <property type="protein sequence ID" value="SDM50677.1"/>
    <property type="molecule type" value="Genomic_DNA"/>
</dbReference>
<protein>
    <recommendedName>
        <fullName evidence="3">phosphoenolpyruvate--glycerone phosphotransferase</fullName>
        <ecNumber evidence="3">2.7.1.121</ecNumber>
    </recommendedName>
</protein>